<dbReference type="SUPFAM" id="SSF53474">
    <property type="entry name" value="alpha/beta-Hydrolases"/>
    <property type="match status" value="1"/>
</dbReference>
<evidence type="ECO:0000256" key="18">
    <source>
        <dbReference type="SAM" id="SignalP"/>
    </source>
</evidence>
<dbReference type="GO" id="GO:0006508">
    <property type="term" value="P:proteolysis"/>
    <property type="evidence" value="ECO:0007669"/>
    <property type="project" value="UniProtKB-KW"/>
</dbReference>
<feature type="signal peptide" evidence="18">
    <location>
        <begin position="1"/>
        <end position="18"/>
    </location>
</feature>
<evidence type="ECO:0000313" key="19">
    <source>
        <dbReference type="EMBL" id="KAK7792416.1"/>
    </source>
</evidence>
<keyword evidence="4" id="KW-0121">Carboxypeptidase</keyword>
<keyword evidence="10" id="KW-0325">Glycoprotein</keyword>
<organism evidence="19 20">
    <name type="scientific">Gryllus longicercus</name>
    <dbReference type="NCBI Taxonomy" id="2509291"/>
    <lineage>
        <taxon>Eukaryota</taxon>
        <taxon>Metazoa</taxon>
        <taxon>Ecdysozoa</taxon>
        <taxon>Arthropoda</taxon>
        <taxon>Hexapoda</taxon>
        <taxon>Insecta</taxon>
        <taxon>Pterygota</taxon>
        <taxon>Neoptera</taxon>
        <taxon>Polyneoptera</taxon>
        <taxon>Orthoptera</taxon>
        <taxon>Ensifera</taxon>
        <taxon>Gryllidea</taxon>
        <taxon>Grylloidea</taxon>
        <taxon>Gryllidae</taxon>
        <taxon>Gryllinae</taxon>
        <taxon>Gryllus</taxon>
    </lineage>
</organism>
<keyword evidence="20" id="KW-1185">Reference proteome</keyword>
<comment type="catalytic activity">
    <reaction evidence="12">
        <text>Cleavage of a -Pro-|-Xaa bond to release a C-terminal amino acid.</text>
        <dbReference type="EC" id="3.4.16.2"/>
    </reaction>
</comment>
<evidence type="ECO:0000256" key="2">
    <source>
        <dbReference type="ARBA" id="ARBA00011079"/>
    </source>
</evidence>
<keyword evidence="5" id="KW-0645">Protease</keyword>
<evidence type="ECO:0000256" key="6">
    <source>
        <dbReference type="ARBA" id="ARBA00022729"/>
    </source>
</evidence>
<keyword evidence="8" id="KW-0865">Zymogen</keyword>
<evidence type="ECO:0000256" key="16">
    <source>
        <dbReference type="ARBA" id="ARBA00076475"/>
    </source>
</evidence>
<keyword evidence="6 18" id="KW-0732">Signal</keyword>
<dbReference type="PANTHER" id="PTHR11010:SF38">
    <property type="entry name" value="LYSOSOMAL PRO-X CARBOXYPEPTIDASE"/>
    <property type="match status" value="1"/>
</dbReference>
<dbReference type="EMBL" id="JAZDUA010000450">
    <property type="protein sequence ID" value="KAK7792416.1"/>
    <property type="molecule type" value="Genomic_DNA"/>
</dbReference>
<dbReference type="EC" id="3.4.16.2" evidence="14"/>
<evidence type="ECO:0000256" key="17">
    <source>
        <dbReference type="ARBA" id="ARBA00076608"/>
    </source>
</evidence>
<reference evidence="19 20" key="1">
    <citation type="submission" date="2024-03" db="EMBL/GenBank/DDBJ databases">
        <title>The genome assembly and annotation of the cricket Gryllus longicercus Weissman &amp; Gray.</title>
        <authorList>
            <person name="Szrajer S."/>
            <person name="Gray D."/>
            <person name="Ylla G."/>
        </authorList>
    </citation>
    <scope>NUCLEOTIDE SEQUENCE [LARGE SCALE GENOMIC DNA]</scope>
    <source>
        <strain evidence="19">DAG 2021-001</strain>
        <tissue evidence="19">Whole body minus gut</tissue>
    </source>
</reference>
<dbReference type="Gene3D" id="3.40.50.1820">
    <property type="entry name" value="alpha/beta hydrolase"/>
    <property type="match status" value="1"/>
</dbReference>
<keyword evidence="7" id="KW-0378">Hydrolase</keyword>
<dbReference type="FunFam" id="1.20.120.980:FF:000002">
    <property type="entry name" value="lysosomal Pro-X carboxypeptidase"/>
    <property type="match status" value="1"/>
</dbReference>
<evidence type="ECO:0000256" key="8">
    <source>
        <dbReference type="ARBA" id="ARBA00023145"/>
    </source>
</evidence>
<dbReference type="GO" id="GO:0008239">
    <property type="term" value="F:dipeptidyl-peptidase activity"/>
    <property type="evidence" value="ECO:0007669"/>
    <property type="project" value="TreeGrafter"/>
</dbReference>
<dbReference type="Proteomes" id="UP001378592">
    <property type="component" value="Unassembled WGS sequence"/>
</dbReference>
<evidence type="ECO:0000256" key="11">
    <source>
        <dbReference type="ARBA" id="ARBA00023228"/>
    </source>
</evidence>
<accession>A0AAN9VCJ4</accession>
<proteinExistence type="inferred from homology"/>
<comment type="function">
    <text evidence="13">Cleaves C-terminal amino acids linked to proline in peptides such as angiotensin II, III and des-Arg9-bradykinin. This cleavage occurs at acidic pH, but enzymatic activity is retained with some substrates at neutral pH.</text>
</comment>
<evidence type="ECO:0000313" key="20">
    <source>
        <dbReference type="Proteomes" id="UP001378592"/>
    </source>
</evidence>
<evidence type="ECO:0000256" key="15">
    <source>
        <dbReference type="ARBA" id="ARBA00073691"/>
    </source>
</evidence>
<protein>
    <recommendedName>
        <fullName evidence="15">Lysosomal Pro-X carboxypeptidase</fullName>
        <ecNumber evidence="14">3.4.16.2</ecNumber>
    </recommendedName>
    <alternativeName>
        <fullName evidence="17">Proline carboxypeptidase</fullName>
    </alternativeName>
    <alternativeName>
        <fullName evidence="16">Prolylcarboxypeptidase</fullName>
    </alternativeName>
</protein>
<keyword evidence="11" id="KW-0458">Lysosome</keyword>
<dbReference type="InterPro" id="IPR008758">
    <property type="entry name" value="Peptidase_S28"/>
</dbReference>
<dbReference type="GO" id="GO:0004185">
    <property type="term" value="F:serine-type carboxypeptidase activity"/>
    <property type="evidence" value="ECO:0007669"/>
    <property type="project" value="UniProtKB-EC"/>
</dbReference>
<evidence type="ECO:0000256" key="12">
    <source>
        <dbReference type="ARBA" id="ARBA00052013"/>
    </source>
</evidence>
<dbReference type="GO" id="GO:0005764">
    <property type="term" value="C:lysosome"/>
    <property type="evidence" value="ECO:0007669"/>
    <property type="project" value="UniProtKB-SubCell"/>
</dbReference>
<evidence type="ECO:0000256" key="14">
    <source>
        <dbReference type="ARBA" id="ARBA00066456"/>
    </source>
</evidence>
<comment type="similarity">
    <text evidence="2">Belongs to the peptidase S28 family.</text>
</comment>
<comment type="caution">
    <text evidence="19">The sequence shown here is derived from an EMBL/GenBank/DDBJ whole genome shotgun (WGS) entry which is preliminary data.</text>
</comment>
<dbReference type="InterPro" id="IPR029058">
    <property type="entry name" value="AB_hydrolase_fold"/>
</dbReference>
<evidence type="ECO:0000256" key="1">
    <source>
        <dbReference type="ARBA" id="ARBA00004371"/>
    </source>
</evidence>
<dbReference type="AlphaFoldDB" id="A0AAN9VCJ4"/>
<comment type="subcellular location">
    <subcellularLocation>
        <location evidence="1">Lysosome</location>
    </subcellularLocation>
</comment>
<comment type="subunit">
    <text evidence="3">Homodimer.</text>
</comment>
<evidence type="ECO:0000256" key="5">
    <source>
        <dbReference type="ARBA" id="ARBA00022670"/>
    </source>
</evidence>
<evidence type="ECO:0000256" key="9">
    <source>
        <dbReference type="ARBA" id="ARBA00023157"/>
    </source>
</evidence>
<dbReference type="PANTHER" id="PTHR11010">
    <property type="entry name" value="PROTEASE S28 PRO-X CARBOXYPEPTIDASE-RELATED"/>
    <property type="match status" value="1"/>
</dbReference>
<feature type="chain" id="PRO_5042948780" description="Lysosomal Pro-X carboxypeptidase" evidence="18">
    <location>
        <begin position="19"/>
        <end position="472"/>
    </location>
</feature>
<sequence>MWGGAVLLLLAVTGAAHGTYRYTESWLTVPVDHFSFSNNATFKMRYLINDTFWQPEINAPIFFYTGNEGDITMFAENTGFLWETASDDFAALIVFAEHRYYGKSLPFGNESFSSPQKVGYLTSQQALADYVDLINHLMENLTTPVPVIAFGGSYGGMLAAYFRMKYPHVVQGAIAASAPIFQFPGLVPCGIFNMIVTSDFNSTSHECMKSIQKSWKTIDSFAGSESGRLWLNKNWKLCKPLNKTEDGLTLKTWLSDVLVNLAMVNYPYPSNFLAPLPAYPIKAMCRFLPNSSYSDKILLTSLFKALSVYTNYTGKTKCLNIQDDASPQLGESGWDFQACTEMVMPICSNDTKSMFEEAEWNFKKYSDSCYQKWKVRPQPDLAIKNYGGKDISAASNIVFSNGLLDPWAGGGVLRNYSDSLVAVLIPEGAHHLDLRARNAADPASVIQAREFHKHYIQQWMKQFYRQHKISPH</sequence>
<evidence type="ECO:0000256" key="10">
    <source>
        <dbReference type="ARBA" id="ARBA00023180"/>
    </source>
</evidence>
<gene>
    <name evidence="19" type="ORF">R5R35_011420</name>
</gene>
<evidence type="ECO:0000256" key="13">
    <source>
        <dbReference type="ARBA" id="ARBA00059701"/>
    </source>
</evidence>
<name>A0AAN9VCJ4_9ORTH</name>
<dbReference type="InterPro" id="IPR042269">
    <property type="entry name" value="Ser_carbopepase_S28_SKS"/>
</dbReference>
<dbReference type="Pfam" id="PF05577">
    <property type="entry name" value="Peptidase_S28"/>
    <property type="match status" value="1"/>
</dbReference>
<dbReference type="Gene3D" id="1.20.120.980">
    <property type="entry name" value="Serine carboxypeptidase S28, SKS domain"/>
    <property type="match status" value="1"/>
</dbReference>
<evidence type="ECO:0000256" key="3">
    <source>
        <dbReference type="ARBA" id="ARBA00011738"/>
    </source>
</evidence>
<evidence type="ECO:0000256" key="4">
    <source>
        <dbReference type="ARBA" id="ARBA00022645"/>
    </source>
</evidence>
<evidence type="ECO:0000256" key="7">
    <source>
        <dbReference type="ARBA" id="ARBA00022801"/>
    </source>
</evidence>
<keyword evidence="9" id="KW-1015">Disulfide bond</keyword>